<evidence type="ECO:0000313" key="1">
    <source>
        <dbReference type="EMBL" id="CAK5084332.1"/>
    </source>
</evidence>
<dbReference type="Proteomes" id="UP001497535">
    <property type="component" value="Unassembled WGS sequence"/>
</dbReference>
<keyword evidence="2" id="KW-1185">Reference proteome</keyword>
<accession>A0ACB0ZYV9</accession>
<protein>
    <submittedName>
        <fullName evidence="1">Uncharacterized protein</fullName>
    </submittedName>
</protein>
<dbReference type="EMBL" id="CAVMJV010000053">
    <property type="protein sequence ID" value="CAK5084332.1"/>
    <property type="molecule type" value="Genomic_DNA"/>
</dbReference>
<gene>
    <name evidence="1" type="ORF">MENTE1834_LOCUS31724</name>
</gene>
<name>A0ACB0ZYV9_MELEN</name>
<proteinExistence type="predicted"/>
<reference evidence="1" key="1">
    <citation type="submission" date="2023-11" db="EMBL/GenBank/DDBJ databases">
        <authorList>
            <person name="Poullet M."/>
        </authorList>
    </citation>
    <scope>NUCLEOTIDE SEQUENCE</scope>
    <source>
        <strain evidence="1">E1834</strain>
    </source>
</reference>
<organism evidence="1 2">
    <name type="scientific">Meloidogyne enterolobii</name>
    <name type="common">Root-knot nematode worm</name>
    <name type="synonym">Meloidogyne mayaguensis</name>
    <dbReference type="NCBI Taxonomy" id="390850"/>
    <lineage>
        <taxon>Eukaryota</taxon>
        <taxon>Metazoa</taxon>
        <taxon>Ecdysozoa</taxon>
        <taxon>Nematoda</taxon>
        <taxon>Chromadorea</taxon>
        <taxon>Rhabditida</taxon>
        <taxon>Tylenchina</taxon>
        <taxon>Tylenchomorpha</taxon>
        <taxon>Tylenchoidea</taxon>
        <taxon>Meloidogynidae</taxon>
        <taxon>Meloidogyninae</taxon>
        <taxon>Meloidogyne</taxon>
    </lineage>
</organism>
<evidence type="ECO:0000313" key="2">
    <source>
        <dbReference type="Proteomes" id="UP001497535"/>
    </source>
</evidence>
<sequence length="610" mass="69823">MLFCLLHPMDHNTGTLARKSSMLCVLLLISIAAFLVIAVPGQANAEEVGVANHTLDENDEVRVKYGSMQATTSIIYDVYKKRFPNVCDFLITPKDITLHYKGTGCTVELITDDIEEIKLTTGVKITDTCLDDCGDRDANFKLGFSNLLPFAYSRTNKDLKKLNKEPNYDVEAGCPSINKCGGKCMKETFLEVSWNKCDGDVYAYTHLTGEYGSGLKQYRTDNKKEFNLEINGDSSFKMDFDGNSDVFKTKGSKQLHCVPIKSNDAIVKPKAWKIKNGVRDLKDKYLLVFHLLPPNATRLIKSGGSLLELPPRPKCDLFIRFERPDYEFLFVPPQLPTTTVTTTTTTTTKTTPAITNSNVKPSPSPTAGTKEGNVTPTAKVKEVKDTEGKKSYGWIVVIMLAVVAVVAFGILAAVIYNNKKENQRNQELQEQQQQTEDEGEEKKEKEFWQSLGNDEAINDLNNRRRLAGLPTLEDEFVADIFSRMNQHKKSNYQQLLFSVYLPELNDKSFFGVGTFENWRKRVIRFVEKKIEFYPIIFRMVLSLNSWVRRSSKRRLTRLSRRRRLTRLPINTLKKNRRKVTSRRPNKKKRRRQRAKATLRRTRLQRRRQAL</sequence>
<comment type="caution">
    <text evidence="1">The sequence shown here is derived from an EMBL/GenBank/DDBJ whole genome shotgun (WGS) entry which is preliminary data.</text>
</comment>